<dbReference type="Pfam" id="PF02338">
    <property type="entry name" value="OTU"/>
    <property type="match status" value="1"/>
</dbReference>
<accession>A0A2P6TFR1</accession>
<evidence type="ECO:0000313" key="5">
    <source>
        <dbReference type="Proteomes" id="UP000239899"/>
    </source>
</evidence>
<dbReference type="Gene3D" id="3.90.70.80">
    <property type="match status" value="1"/>
</dbReference>
<dbReference type="OrthoDB" id="415023at2759"/>
<dbReference type="GO" id="GO:0004843">
    <property type="term" value="F:cysteine-type deubiquitinase activity"/>
    <property type="evidence" value="ECO:0007669"/>
    <property type="project" value="TreeGrafter"/>
</dbReference>
<dbReference type="PANTHER" id="PTHR12419">
    <property type="entry name" value="OTU DOMAIN CONTAINING PROTEIN"/>
    <property type="match status" value="1"/>
</dbReference>
<dbReference type="PANTHER" id="PTHR12419:SF11">
    <property type="entry name" value="OTU DOMAIN-CONTAINING PROTEIN DDB_G0284757"/>
    <property type="match status" value="1"/>
</dbReference>
<feature type="compositionally biased region" description="Low complexity" evidence="2">
    <location>
        <begin position="80"/>
        <end position="103"/>
    </location>
</feature>
<dbReference type="EMBL" id="LHPG02000018">
    <property type="protein sequence ID" value="PRW32952.1"/>
    <property type="molecule type" value="Genomic_DNA"/>
</dbReference>
<organism evidence="4 5">
    <name type="scientific">Chlorella sorokiniana</name>
    <name type="common">Freshwater green alga</name>
    <dbReference type="NCBI Taxonomy" id="3076"/>
    <lineage>
        <taxon>Eukaryota</taxon>
        <taxon>Viridiplantae</taxon>
        <taxon>Chlorophyta</taxon>
        <taxon>core chlorophytes</taxon>
        <taxon>Trebouxiophyceae</taxon>
        <taxon>Chlorellales</taxon>
        <taxon>Chlorellaceae</taxon>
        <taxon>Chlorella clade</taxon>
        <taxon>Chlorella</taxon>
    </lineage>
</organism>
<evidence type="ECO:0000256" key="1">
    <source>
        <dbReference type="ARBA" id="ARBA00010407"/>
    </source>
</evidence>
<protein>
    <submittedName>
        <fullName evidence="4">OTU family cysteine protease</fullName>
    </submittedName>
</protein>
<evidence type="ECO:0000256" key="2">
    <source>
        <dbReference type="SAM" id="MobiDB-lite"/>
    </source>
</evidence>
<reference evidence="4 5" key="1">
    <citation type="journal article" date="2018" name="Plant J.">
        <title>Genome sequences of Chlorella sorokiniana UTEX 1602 and Micractinium conductrix SAG 241.80: implications to maltose excretion by a green alga.</title>
        <authorList>
            <person name="Arriola M.B."/>
            <person name="Velmurugan N."/>
            <person name="Zhang Y."/>
            <person name="Plunkett M.H."/>
            <person name="Hondzo H."/>
            <person name="Barney B.M."/>
        </authorList>
    </citation>
    <scope>NUCLEOTIDE SEQUENCE [LARGE SCALE GENOMIC DNA]</scope>
    <source>
        <strain evidence="5">UTEX 1602</strain>
    </source>
</reference>
<keyword evidence="4" id="KW-0645">Protease</keyword>
<proteinExistence type="inferred from homology"/>
<dbReference type="AlphaFoldDB" id="A0A2P6TFR1"/>
<feature type="domain" description="OTU" evidence="3">
    <location>
        <begin position="189"/>
        <end position="271"/>
    </location>
</feature>
<dbReference type="SUPFAM" id="SSF54001">
    <property type="entry name" value="Cysteine proteinases"/>
    <property type="match status" value="1"/>
</dbReference>
<dbReference type="InterPro" id="IPR038765">
    <property type="entry name" value="Papain-like_cys_pep_sf"/>
</dbReference>
<dbReference type="Proteomes" id="UP000239899">
    <property type="component" value="Unassembled WGS sequence"/>
</dbReference>
<dbReference type="STRING" id="3076.A0A2P6TFR1"/>
<dbReference type="InterPro" id="IPR003323">
    <property type="entry name" value="OTU_dom"/>
</dbReference>
<dbReference type="GO" id="GO:0006508">
    <property type="term" value="P:proteolysis"/>
    <property type="evidence" value="ECO:0007669"/>
    <property type="project" value="UniProtKB-KW"/>
</dbReference>
<name>A0A2P6TFR1_CHLSO</name>
<keyword evidence="4" id="KW-0378">Hydrolase</keyword>
<sequence>MACLLGRGGLLGPASPLAGDRQAPEDSPNIELAVADDPQRIATEQAVFDALAHQVTAFICNLDEATVNCGAAEPRTIHLSSSSGSGNGSGASAAGPSSPFGPSSSGGGSGGPATSPSQFFRLRAGSEGAVRRGGWGWRNCRAAWEEAVRKENRVERMVARSDPAAAERRLMQRLLVARLEAMTFKGCSGGNSLFEALSLALWGTPLCALPLRAIAVAYMAQHPKEYQCFLGDDFEAYLSTMARPGTPGDELMLRAVADHFGVPVNIATSDPFMWFQRYAPAQTRSLREVTLAFLGPCTWMPVRRQSTMSALKLTLTGSSDLRAAREMRRRMQQLEMNQVQRA</sequence>
<dbReference type="GO" id="GO:0016579">
    <property type="term" value="P:protein deubiquitination"/>
    <property type="evidence" value="ECO:0007669"/>
    <property type="project" value="TreeGrafter"/>
</dbReference>
<feature type="region of interest" description="Disordered" evidence="2">
    <location>
        <begin position="79"/>
        <end position="118"/>
    </location>
</feature>
<evidence type="ECO:0000259" key="3">
    <source>
        <dbReference type="Pfam" id="PF02338"/>
    </source>
</evidence>
<comment type="similarity">
    <text evidence="1">Belongs to the peptidase C85 family.</text>
</comment>
<evidence type="ECO:0000313" key="4">
    <source>
        <dbReference type="EMBL" id="PRW32952.1"/>
    </source>
</evidence>
<gene>
    <name evidence="4" type="ORF">C2E21_8029</name>
</gene>
<keyword evidence="5" id="KW-1185">Reference proteome</keyword>
<dbReference type="InterPro" id="IPR050704">
    <property type="entry name" value="Peptidase_C85-like"/>
</dbReference>
<comment type="caution">
    <text evidence="4">The sequence shown here is derived from an EMBL/GenBank/DDBJ whole genome shotgun (WGS) entry which is preliminary data.</text>
</comment>